<comment type="pathway">
    <text evidence="4 5">Purine metabolism; IMP biosynthesis via de novo pathway; 5-amino-1-(5-phospho-D-ribosyl)imidazole-4-carboxylate from 5-amino-1-(5-phospho-D-ribosyl)imidazole (N5-CAIR route): step 1/2.</text>
</comment>
<dbReference type="PROSITE" id="PS50975">
    <property type="entry name" value="ATP_GRASP"/>
    <property type="match status" value="1"/>
</dbReference>
<comment type="catalytic activity">
    <reaction evidence="4 5">
        <text>5-amino-1-(5-phospho-beta-D-ribosyl)imidazole + hydrogencarbonate + ATP = 5-carboxyamino-1-(5-phospho-D-ribosyl)imidazole + ADP + phosphate + 2 H(+)</text>
        <dbReference type="Rhea" id="RHEA:19317"/>
        <dbReference type="ChEBI" id="CHEBI:15378"/>
        <dbReference type="ChEBI" id="CHEBI:17544"/>
        <dbReference type="ChEBI" id="CHEBI:30616"/>
        <dbReference type="ChEBI" id="CHEBI:43474"/>
        <dbReference type="ChEBI" id="CHEBI:58730"/>
        <dbReference type="ChEBI" id="CHEBI:137981"/>
        <dbReference type="ChEBI" id="CHEBI:456216"/>
        <dbReference type="EC" id="6.3.4.18"/>
    </reaction>
</comment>
<feature type="binding site" evidence="4">
    <location>
        <position position="143"/>
    </location>
    <ligand>
        <name>ATP</name>
        <dbReference type="ChEBI" id="CHEBI:30616"/>
    </ligand>
</feature>
<dbReference type="GO" id="GO:0004638">
    <property type="term" value="F:phosphoribosylaminoimidazole carboxylase activity"/>
    <property type="evidence" value="ECO:0007669"/>
    <property type="project" value="InterPro"/>
</dbReference>
<keyword evidence="4 5" id="KW-0436">Ligase</keyword>
<dbReference type="GO" id="GO:0006189">
    <property type="term" value="P:'de novo' IMP biosynthetic process"/>
    <property type="evidence" value="ECO:0007669"/>
    <property type="project" value="UniProtKB-UniRule"/>
</dbReference>
<reference evidence="7 8" key="1">
    <citation type="submission" date="2015-10" db="EMBL/GenBank/DDBJ databases">
        <title>Draft Genome of Actinomyces odontolyticus subsp. actinosynbacter strain XH001.</title>
        <authorList>
            <person name="Mclean J.S."/>
            <person name="He X."/>
        </authorList>
    </citation>
    <scope>NUCLEOTIDE SEQUENCE [LARGE SCALE GENOMIC DNA]</scope>
    <source>
        <strain evidence="7 8">XH001</strain>
    </source>
</reference>
<feature type="binding site" evidence="4">
    <location>
        <begin position="175"/>
        <end position="178"/>
    </location>
    <ligand>
        <name>ATP</name>
        <dbReference type="ChEBI" id="CHEBI:30616"/>
    </ligand>
</feature>
<dbReference type="OrthoDB" id="9804625at2"/>
<dbReference type="InterPro" id="IPR011054">
    <property type="entry name" value="Rudment_hybrid_motif"/>
</dbReference>
<sequence length="384" mass="40063">MLTPPTVAVIGGGQLARMMQESAVALGINLRALVEASDGSTGQVTVDKAVGEPADLDAVRVLIDGADVLTFEHEHIPAPTMEEAARLVSVQPPASALLYAQDKLAMRERLTEMGIPCPAWARVEDEAQLAEFGATIGWPLIVKTPRGGYDGHGVAVAHSPADVSSWWGNGPLLAEALVPFTGEVAALLARTPSGEIASWPVASTVQIDGVCAEVTAPAVGIRPETAAEARRIGERIAAELGVTGVLAVEMFVVGEGADERVLVNELAMRPHNTGHWTIDGAVTSQFEQHLRAVLDLPLGSTDLRAPGTYSVMVNLLGSAHDQPARALGVAFAAGGAGAKVHLYGKEVRPGRKLGHVTVVEKDPALALERARAAVYALKGEVPTS</sequence>
<dbReference type="SUPFAM" id="SSF52440">
    <property type="entry name" value="PreATP-grasp domain"/>
    <property type="match status" value="1"/>
</dbReference>
<dbReference type="NCBIfam" id="NF004680">
    <property type="entry name" value="PRK06019.1-6"/>
    <property type="match status" value="1"/>
</dbReference>
<dbReference type="GO" id="GO:0005829">
    <property type="term" value="C:cytosol"/>
    <property type="evidence" value="ECO:0007669"/>
    <property type="project" value="TreeGrafter"/>
</dbReference>
<comment type="function">
    <text evidence="5">Catalyzes the ATP-dependent conversion of 5-aminoimidazole ribonucleotide (AIR) and HCO(3)- to N5-carboxyaminoimidazole ribonucleotide (N5-CAIR).</text>
</comment>
<dbReference type="InterPro" id="IPR013815">
    <property type="entry name" value="ATP_grasp_subdomain_1"/>
</dbReference>
<dbReference type="Gene3D" id="3.30.470.20">
    <property type="entry name" value="ATP-grasp fold, B domain"/>
    <property type="match status" value="1"/>
</dbReference>
<dbReference type="SUPFAM" id="SSF56059">
    <property type="entry name" value="Glutathione synthetase ATP-binding domain-like"/>
    <property type="match status" value="1"/>
</dbReference>
<keyword evidence="3 4" id="KW-0067">ATP-binding</keyword>
<dbReference type="GO" id="GO:0034028">
    <property type="term" value="F:5-(carboxyamino)imidazole ribonucleotide synthase activity"/>
    <property type="evidence" value="ECO:0007669"/>
    <property type="project" value="UniProtKB-UniRule"/>
</dbReference>
<feature type="binding site" evidence="4">
    <location>
        <begin position="264"/>
        <end position="265"/>
    </location>
    <ligand>
        <name>ATP</name>
        <dbReference type="ChEBI" id="CHEBI:30616"/>
    </ligand>
</feature>
<dbReference type="AlphaFoldDB" id="A0A0V8S013"/>
<evidence type="ECO:0000256" key="3">
    <source>
        <dbReference type="ARBA" id="ARBA00022840"/>
    </source>
</evidence>
<comment type="function">
    <text evidence="4">Catalyzes the ATP-dependent conversion of 5-aminoimidazole ribonucleotide (AIR) and HCO(3)(-) to N5-carboxyaminoimidazole ribonucleotide (N5-CAIR).</text>
</comment>
<proteinExistence type="inferred from homology"/>
<dbReference type="EC" id="6.3.4.18" evidence="4 5"/>
<feature type="binding site" evidence="4">
    <location>
        <position position="183"/>
    </location>
    <ligand>
        <name>ATP</name>
        <dbReference type="ChEBI" id="CHEBI:30616"/>
    </ligand>
</feature>
<dbReference type="InterPro" id="IPR005875">
    <property type="entry name" value="PurK"/>
</dbReference>
<dbReference type="PANTHER" id="PTHR11609:SF5">
    <property type="entry name" value="PHOSPHORIBOSYLAMINOIMIDAZOLE CARBOXYLASE"/>
    <property type="match status" value="1"/>
</dbReference>
<dbReference type="Pfam" id="PF02222">
    <property type="entry name" value="ATP-grasp"/>
    <property type="match status" value="1"/>
</dbReference>
<dbReference type="Proteomes" id="UP000054686">
    <property type="component" value="Unassembled WGS sequence"/>
</dbReference>
<dbReference type="Pfam" id="PF22660">
    <property type="entry name" value="RS_preATP-grasp-like"/>
    <property type="match status" value="1"/>
</dbReference>
<protein>
    <recommendedName>
        <fullName evidence="4 5">N5-carboxyaminoimidazole ribonucleotide synthase</fullName>
        <shortName evidence="4 5">N5-CAIR synthase</shortName>
        <ecNumber evidence="4 5">6.3.4.18</ecNumber>
    </recommendedName>
    <alternativeName>
        <fullName evidence="4 5">5-(carboxyamino)imidazole ribonucleotide synthetase</fullName>
    </alternativeName>
</protein>
<evidence type="ECO:0000256" key="2">
    <source>
        <dbReference type="ARBA" id="ARBA00022755"/>
    </source>
</evidence>
<dbReference type="GO" id="GO:0046872">
    <property type="term" value="F:metal ion binding"/>
    <property type="evidence" value="ECO:0007669"/>
    <property type="project" value="InterPro"/>
</dbReference>
<comment type="caution">
    <text evidence="4">Lacks conserved residue(s) required for the propagation of feature annotation.</text>
</comment>
<dbReference type="EMBL" id="LLVT01000001">
    <property type="protein sequence ID" value="KSW13664.1"/>
    <property type="molecule type" value="Genomic_DNA"/>
</dbReference>
<accession>A0A0V8S013</accession>
<dbReference type="Gene3D" id="3.40.50.20">
    <property type="match status" value="1"/>
</dbReference>
<feature type="binding site" evidence="4">
    <location>
        <position position="103"/>
    </location>
    <ligand>
        <name>ATP</name>
        <dbReference type="ChEBI" id="CHEBI:30616"/>
    </ligand>
</feature>
<dbReference type="RefSeq" id="WP_060566393.1">
    <property type="nucleotide sequence ID" value="NZ_CP040006.1"/>
</dbReference>
<dbReference type="InterPro" id="IPR016185">
    <property type="entry name" value="PreATP-grasp_dom_sf"/>
</dbReference>
<dbReference type="NCBIfam" id="NF004679">
    <property type="entry name" value="PRK06019.1-5"/>
    <property type="match status" value="1"/>
</dbReference>
<dbReference type="PANTHER" id="PTHR11609">
    <property type="entry name" value="PURINE BIOSYNTHESIS PROTEIN 6/7, PUR6/7"/>
    <property type="match status" value="1"/>
</dbReference>
<evidence type="ECO:0000313" key="8">
    <source>
        <dbReference type="Proteomes" id="UP000054686"/>
    </source>
</evidence>
<dbReference type="GO" id="GO:0005524">
    <property type="term" value="F:ATP binding"/>
    <property type="evidence" value="ECO:0007669"/>
    <property type="project" value="UniProtKB-UniRule"/>
</dbReference>
<dbReference type="InterPro" id="IPR054350">
    <property type="entry name" value="PurT/PurK_preATP-grasp"/>
</dbReference>
<dbReference type="NCBIfam" id="TIGR01161">
    <property type="entry name" value="purK"/>
    <property type="match status" value="1"/>
</dbReference>
<dbReference type="SUPFAM" id="SSF51246">
    <property type="entry name" value="Rudiment single hybrid motif"/>
    <property type="match status" value="1"/>
</dbReference>
<comment type="subunit">
    <text evidence="4 5">Homodimer.</text>
</comment>
<dbReference type="Gene3D" id="3.30.1490.20">
    <property type="entry name" value="ATP-grasp fold, A domain"/>
    <property type="match status" value="1"/>
</dbReference>
<keyword evidence="1 4" id="KW-0547">Nucleotide-binding</keyword>
<dbReference type="UniPathway" id="UPA00074">
    <property type="reaction ID" value="UER00942"/>
</dbReference>
<evidence type="ECO:0000256" key="5">
    <source>
        <dbReference type="RuleBase" id="RU361200"/>
    </source>
</evidence>
<dbReference type="InterPro" id="IPR003135">
    <property type="entry name" value="ATP-grasp_carboxylate-amine"/>
</dbReference>
<feature type="domain" description="ATP-grasp" evidence="6">
    <location>
        <begin position="107"/>
        <end position="294"/>
    </location>
</feature>
<dbReference type="HAMAP" id="MF_01928">
    <property type="entry name" value="PurK"/>
    <property type="match status" value="1"/>
</dbReference>
<dbReference type="Pfam" id="PF17769">
    <property type="entry name" value="PurK_C"/>
    <property type="match status" value="1"/>
</dbReference>
<evidence type="ECO:0000256" key="4">
    <source>
        <dbReference type="HAMAP-Rule" id="MF_01928"/>
    </source>
</evidence>
<gene>
    <name evidence="4 5" type="primary">purK</name>
    <name evidence="7" type="ORF">APY09_00205</name>
</gene>
<dbReference type="InterPro" id="IPR040686">
    <property type="entry name" value="PurK_C"/>
</dbReference>
<dbReference type="InterPro" id="IPR011761">
    <property type="entry name" value="ATP-grasp"/>
</dbReference>
<name>A0A0V8S013_9ACTO</name>
<evidence type="ECO:0000256" key="1">
    <source>
        <dbReference type="ARBA" id="ARBA00022741"/>
    </source>
</evidence>
<keyword evidence="2 4" id="KW-0658">Purine biosynthesis</keyword>
<evidence type="ECO:0000313" key="7">
    <source>
        <dbReference type="EMBL" id="KSW13664.1"/>
    </source>
</evidence>
<comment type="similarity">
    <text evidence="4 5">Belongs to the PurK/PurT family.</text>
</comment>
<comment type="caution">
    <text evidence="7">The sequence shown here is derived from an EMBL/GenBank/DDBJ whole genome shotgun (WGS) entry which is preliminary data.</text>
</comment>
<evidence type="ECO:0000259" key="6">
    <source>
        <dbReference type="PROSITE" id="PS50975"/>
    </source>
</evidence>
<organism evidence="7 8">
    <name type="scientific">Schaalia odontolytica</name>
    <dbReference type="NCBI Taxonomy" id="1660"/>
    <lineage>
        <taxon>Bacteria</taxon>
        <taxon>Bacillati</taxon>
        <taxon>Actinomycetota</taxon>
        <taxon>Actinomycetes</taxon>
        <taxon>Actinomycetales</taxon>
        <taxon>Actinomycetaceae</taxon>
        <taxon>Schaalia</taxon>
    </lineage>
</organism>